<keyword evidence="2" id="KW-1185">Reference proteome</keyword>
<dbReference type="OrthoDB" id="4253716at2"/>
<evidence type="ECO:0000313" key="2">
    <source>
        <dbReference type="Proteomes" id="UP000305778"/>
    </source>
</evidence>
<dbReference type="AlphaFoldDB" id="A0A4U0SHG6"/>
<protein>
    <submittedName>
        <fullName evidence="1">Uncharacterized protein</fullName>
    </submittedName>
</protein>
<evidence type="ECO:0000313" key="1">
    <source>
        <dbReference type="EMBL" id="TJZ99694.1"/>
    </source>
</evidence>
<proteinExistence type="predicted"/>
<reference evidence="1 2" key="1">
    <citation type="submission" date="2019-04" db="EMBL/GenBank/DDBJ databases">
        <title>Streptomyces oryziradicis sp. nov., a novel actinomycete isolated from rhizosphere soil of rice (Oryza sativa L.).</title>
        <authorList>
            <person name="Li C."/>
        </authorList>
    </citation>
    <scope>NUCLEOTIDE SEQUENCE [LARGE SCALE GENOMIC DNA]</scope>
    <source>
        <strain evidence="1 2">NEAU-C40</strain>
    </source>
</reference>
<gene>
    <name evidence="1" type="ORF">FCI23_44715</name>
</gene>
<name>A0A4U0SHG6_9ACTN</name>
<accession>A0A4U0SHG6</accession>
<sequence length="122" mass="13324">MPDPQTGAGFDAPTPDMAYASAPNIIREIGWVARTAANRPYDKPSLREFWLRKAALLDRIAIKDGGDGALTVGEHAAAVFAGYDRDHHTGTGPHGPDAIEWDPSYRPYVRQEYAAWLCVSGK</sequence>
<dbReference type="RefSeq" id="WP_136729781.1">
    <property type="nucleotide sequence ID" value="NZ_SUMC01000098.1"/>
</dbReference>
<organism evidence="1 2">
    <name type="scientific">Actinacidiphila oryziradicis</name>
    <dbReference type="NCBI Taxonomy" id="2571141"/>
    <lineage>
        <taxon>Bacteria</taxon>
        <taxon>Bacillati</taxon>
        <taxon>Actinomycetota</taxon>
        <taxon>Actinomycetes</taxon>
        <taxon>Kitasatosporales</taxon>
        <taxon>Streptomycetaceae</taxon>
        <taxon>Actinacidiphila</taxon>
    </lineage>
</organism>
<comment type="caution">
    <text evidence="1">The sequence shown here is derived from an EMBL/GenBank/DDBJ whole genome shotgun (WGS) entry which is preliminary data.</text>
</comment>
<dbReference type="EMBL" id="SUMC01000098">
    <property type="protein sequence ID" value="TJZ99694.1"/>
    <property type="molecule type" value="Genomic_DNA"/>
</dbReference>
<dbReference type="Proteomes" id="UP000305778">
    <property type="component" value="Unassembled WGS sequence"/>
</dbReference>